<dbReference type="RefSeq" id="WP_138573407.1">
    <property type="nucleotide sequence ID" value="NZ_CP040819.1"/>
</dbReference>
<evidence type="ECO:0000256" key="1">
    <source>
        <dbReference type="SAM" id="MobiDB-lite"/>
    </source>
</evidence>
<protein>
    <recommendedName>
        <fullName evidence="4">Ca-activated chloride channel family protein</fullName>
    </recommendedName>
</protein>
<dbReference type="Proteomes" id="UP000305888">
    <property type="component" value="Plasmid pD4M1A"/>
</dbReference>
<name>A0A5B8G3W3_9RHOB</name>
<geneLocation type="plasmid" evidence="3">
    <name>pd4m1a</name>
</geneLocation>
<evidence type="ECO:0000313" key="2">
    <source>
        <dbReference type="EMBL" id="QDL94089.1"/>
    </source>
</evidence>
<feature type="region of interest" description="Disordered" evidence="1">
    <location>
        <begin position="149"/>
        <end position="169"/>
    </location>
</feature>
<dbReference type="OrthoDB" id="5801125at2"/>
<gene>
    <name evidence="2" type="ORF">FDP22_19680</name>
</gene>
<organism evidence="2 3">
    <name type="scientific">Paroceanicella profunda</name>
    <dbReference type="NCBI Taxonomy" id="2579971"/>
    <lineage>
        <taxon>Bacteria</taxon>
        <taxon>Pseudomonadati</taxon>
        <taxon>Pseudomonadota</taxon>
        <taxon>Alphaproteobacteria</taxon>
        <taxon>Rhodobacterales</taxon>
        <taxon>Paracoccaceae</taxon>
        <taxon>Paroceanicella</taxon>
    </lineage>
</organism>
<keyword evidence="2" id="KW-0614">Plasmid</keyword>
<dbReference type="KEGG" id="ppru:FDP22_19680"/>
<dbReference type="EMBL" id="CP040819">
    <property type="protein sequence ID" value="QDL94089.1"/>
    <property type="molecule type" value="Genomic_DNA"/>
</dbReference>
<keyword evidence="3" id="KW-1185">Reference proteome</keyword>
<evidence type="ECO:0000313" key="3">
    <source>
        <dbReference type="Proteomes" id="UP000305888"/>
    </source>
</evidence>
<dbReference type="AlphaFoldDB" id="A0A5B8G3W3"/>
<proteinExistence type="predicted"/>
<sequence>MRRGALLAAGLALALAIAAGPQAWARLAWRAGAPALALPLLEGDAPRGAALYALGRYAQADAAFARVGRSATYNRALTLAMTGRPELSVAYFDAYLFSNRFDSDARRSRDFVATLVEPVVGEAMGHGRIRALLAGAGVAAEAFDPDAPERELLSSENDPTRANAKRPVDGDRMVAASDAWLDTLADAPGVYLRSRLAAEMERRRATGTALAEEGVRW</sequence>
<accession>A0A5B8G3W3</accession>
<evidence type="ECO:0008006" key="4">
    <source>
        <dbReference type="Google" id="ProtNLM"/>
    </source>
</evidence>
<reference evidence="2 3" key="1">
    <citation type="submission" date="2019-06" db="EMBL/GenBank/DDBJ databases">
        <title>Genome sequence of Rhodobacteraceae bacterium D4M1.</title>
        <authorList>
            <person name="Cao J."/>
        </authorList>
    </citation>
    <scope>NUCLEOTIDE SEQUENCE [LARGE SCALE GENOMIC DNA]</scope>
    <source>
        <strain evidence="2 3">D4M1</strain>
        <plasmid evidence="3">pd4m1a</plasmid>
    </source>
</reference>